<feature type="region of interest" description="Disordered" evidence="1">
    <location>
        <begin position="658"/>
        <end position="682"/>
    </location>
</feature>
<evidence type="ECO:0000259" key="3">
    <source>
        <dbReference type="SMART" id="SM00460"/>
    </source>
</evidence>
<dbReference type="InterPro" id="IPR025403">
    <property type="entry name" value="TgpA-like_C"/>
</dbReference>
<feature type="domain" description="Transglutaminase-like" evidence="3">
    <location>
        <begin position="483"/>
        <end position="553"/>
    </location>
</feature>
<evidence type="ECO:0000313" key="5">
    <source>
        <dbReference type="Proteomes" id="UP001501147"/>
    </source>
</evidence>
<feature type="transmembrane region" description="Helical" evidence="2">
    <location>
        <begin position="61"/>
        <end position="85"/>
    </location>
</feature>
<keyword evidence="5" id="KW-1185">Reference proteome</keyword>
<dbReference type="SUPFAM" id="SSF54001">
    <property type="entry name" value="Cysteine proteinases"/>
    <property type="match status" value="1"/>
</dbReference>
<dbReference type="Gene3D" id="3.10.620.30">
    <property type="match status" value="1"/>
</dbReference>
<feature type="transmembrane region" description="Helical" evidence="2">
    <location>
        <begin position="166"/>
        <end position="183"/>
    </location>
</feature>
<dbReference type="EMBL" id="BAABJV010000010">
    <property type="protein sequence ID" value="GAA4784120.1"/>
    <property type="molecule type" value="Genomic_DNA"/>
</dbReference>
<comment type="caution">
    <text evidence="4">The sequence shown here is derived from an EMBL/GenBank/DDBJ whole genome shotgun (WGS) entry which is preliminary data.</text>
</comment>
<dbReference type="Pfam" id="PF11992">
    <property type="entry name" value="TgpA_N"/>
    <property type="match status" value="1"/>
</dbReference>
<evidence type="ECO:0000313" key="4">
    <source>
        <dbReference type="EMBL" id="GAA4784120.1"/>
    </source>
</evidence>
<name>A0ABP9APE2_9ACTN</name>
<dbReference type="PANTHER" id="PTHR42736">
    <property type="entry name" value="PROTEIN-GLUTAMINE GAMMA-GLUTAMYLTRANSFERASE"/>
    <property type="match status" value="1"/>
</dbReference>
<organism evidence="4 5">
    <name type="scientific">Streptomyces sanyensis</name>
    <dbReference type="NCBI Taxonomy" id="568869"/>
    <lineage>
        <taxon>Bacteria</taxon>
        <taxon>Bacillati</taxon>
        <taxon>Actinomycetota</taxon>
        <taxon>Actinomycetes</taxon>
        <taxon>Kitasatosporales</taxon>
        <taxon>Streptomycetaceae</taxon>
        <taxon>Streptomyces</taxon>
    </lineage>
</organism>
<evidence type="ECO:0000256" key="1">
    <source>
        <dbReference type="SAM" id="MobiDB-lite"/>
    </source>
</evidence>
<dbReference type="Proteomes" id="UP001501147">
    <property type="component" value="Unassembled WGS sequence"/>
</dbReference>
<keyword evidence="2" id="KW-1133">Transmembrane helix</keyword>
<feature type="transmembrane region" description="Helical" evidence="2">
    <location>
        <begin position="224"/>
        <end position="247"/>
    </location>
</feature>
<protein>
    <submittedName>
        <fullName evidence="4">DUF3488 and transglutaminase-like domain-containing protein</fullName>
    </submittedName>
</protein>
<accession>A0ABP9APE2</accession>
<evidence type="ECO:0000256" key="2">
    <source>
        <dbReference type="SAM" id="Phobius"/>
    </source>
</evidence>
<feature type="region of interest" description="Disordered" evidence="1">
    <location>
        <begin position="552"/>
        <end position="598"/>
    </location>
</feature>
<dbReference type="InterPro" id="IPR002931">
    <property type="entry name" value="Transglutaminase-like"/>
</dbReference>
<dbReference type="RefSeq" id="WP_345614620.1">
    <property type="nucleotide sequence ID" value="NZ_BAABJV010000010.1"/>
</dbReference>
<keyword evidence="2" id="KW-0812">Transmembrane</keyword>
<dbReference type="Pfam" id="PF01841">
    <property type="entry name" value="Transglut_core"/>
    <property type="match status" value="1"/>
</dbReference>
<proteinExistence type="predicted"/>
<dbReference type="InterPro" id="IPR052901">
    <property type="entry name" value="Bact_TGase-like"/>
</dbReference>
<dbReference type="SMART" id="SM00460">
    <property type="entry name" value="TGc"/>
    <property type="match status" value="1"/>
</dbReference>
<keyword evidence="2" id="KW-0472">Membrane</keyword>
<reference evidence="5" key="1">
    <citation type="journal article" date="2019" name="Int. J. Syst. Evol. Microbiol.">
        <title>The Global Catalogue of Microorganisms (GCM) 10K type strain sequencing project: providing services to taxonomists for standard genome sequencing and annotation.</title>
        <authorList>
            <consortium name="The Broad Institute Genomics Platform"/>
            <consortium name="The Broad Institute Genome Sequencing Center for Infectious Disease"/>
            <person name="Wu L."/>
            <person name="Ma J."/>
        </authorList>
    </citation>
    <scope>NUCLEOTIDE SEQUENCE [LARGE SCALE GENOMIC DNA]</scope>
    <source>
        <strain evidence="5">JCM 18324</strain>
    </source>
</reference>
<dbReference type="InterPro" id="IPR021878">
    <property type="entry name" value="TgpA_N"/>
</dbReference>
<feature type="transmembrane region" description="Helical" evidence="2">
    <location>
        <begin position="117"/>
        <end position="136"/>
    </location>
</feature>
<dbReference type="PANTHER" id="PTHR42736:SF1">
    <property type="entry name" value="PROTEIN-GLUTAMINE GAMMA-GLUTAMYLTRANSFERASE"/>
    <property type="match status" value="1"/>
</dbReference>
<dbReference type="InterPro" id="IPR038765">
    <property type="entry name" value="Papain-like_cys_pep_sf"/>
</dbReference>
<feature type="transmembrane region" description="Helical" evidence="2">
    <location>
        <begin position="621"/>
        <end position="646"/>
    </location>
</feature>
<dbReference type="Pfam" id="PF13559">
    <property type="entry name" value="DUF4129"/>
    <property type="match status" value="1"/>
</dbReference>
<gene>
    <name evidence="4" type="ORF">GCM10023329_38150</name>
</gene>
<sequence>MSGQARLALCAYAATLLTAGALLPLVDGAGWILAAAFLLALQSGTGVLARRVPLARPLTLALQVLVPVLGLTLVFVRDTALLWLLPGPDASLRFAELFSSGMDDVNRYAIPAPATEGIRLMLVAGVLVIGLVVDALAVTYRSAAPAGLPLLALYTVATGLSRGGTGWVWFLLAAVGYLLLLLAEGRDRLSAWGRVFGGAPRRAGRGGLDRESGARAPVRTGRRIGVVALGVALAVPAGLPALGGGFLGGTGSGPGGGGAGGGGLISAVSPLVSLQSSLNQPQNTEVLRYRTNAPDNRDMYLRIVALDRFDGTAWRSSERAVEDVPTPLPEPPGLSPAVAVTEVRTNLSAAGSYKQSWLPMPYPATRVSIDGRWRFEPAGRTLVGDRRQTTAGLQYSVGSLVVRPTREQLAEAPAPPADLMREYTRVPEVLPGKVAQTALRITRGSANDFERATRLQDWFARDGGFRYDTEVESGTGVAAISRFLDQKEGFCVHFSFSMAAMARTLGIPARVAVGFTPGTEQPDGTFSVGLRDAHAWPELYFEGAGWTRFEPTPSRGTVPEYAQEEAPAGDTPAPAEPVPGEAAQPSAAPVRPDECPEQARRLGECGALAPQDLAVQADGGFSWRGVAATVAVVAVVVLLLLVPLLWRLLARSRRLGAVARPRSGTDGTQPDPAPGGGTRGAVAVVDDPAGTLAVWQEITDTAWDLGIPPDEAQTPRKAAARIVRLGGLADEPAAAMHRTARAVEQVLYAPEPRQAEGLAEDAQTVRAGLRASADRRTRLRALVLPRSSVRAVWALSERWALAADRVSARLRGPLERVTGALRRRGPVRQRS</sequence>